<comment type="caution">
    <text evidence="7">Lacks conserved residue(s) required for the propagation of feature annotation.</text>
</comment>
<keyword evidence="4 7" id="KW-0378">Hydrolase</keyword>
<comment type="domain">
    <text evidence="7">Has four distinct domains: an N-terminal nucleotidyltransferase (NT) domain responsible for UTase activity, a central HD domain that encodes UR activity, and two C-terminal ACT domains that seem to have a role in glutamine sensing.</text>
</comment>
<evidence type="ECO:0000256" key="6">
    <source>
        <dbReference type="ARBA" id="ARBA00023268"/>
    </source>
</evidence>
<gene>
    <name evidence="7 10" type="primary">glnD</name>
    <name evidence="10" type="ORF">AXFE_02420</name>
</gene>
<dbReference type="PATRIC" id="fig|1280514.3.peg.339"/>
<dbReference type="EC" id="3.1.4.-" evidence="7"/>
<evidence type="ECO:0000256" key="2">
    <source>
        <dbReference type="ARBA" id="ARBA00022695"/>
    </source>
</evidence>
<dbReference type="RefSeq" id="WP_052604071.1">
    <property type="nucleotide sequence ID" value="NZ_JXYS01000004.1"/>
</dbReference>
<evidence type="ECO:0000259" key="8">
    <source>
        <dbReference type="PROSITE" id="PS51671"/>
    </source>
</evidence>
<keyword evidence="11" id="KW-1185">Reference proteome</keyword>
<dbReference type="PROSITE" id="PS51671">
    <property type="entry name" value="ACT"/>
    <property type="match status" value="2"/>
</dbReference>
<feature type="domain" description="HD" evidence="9">
    <location>
        <begin position="411"/>
        <end position="512"/>
    </location>
</feature>
<dbReference type="HAMAP" id="MF_00277">
    <property type="entry name" value="PII_uridylyl_transf"/>
    <property type="match status" value="1"/>
</dbReference>
<dbReference type="SUPFAM" id="SSF81301">
    <property type="entry name" value="Nucleotidyltransferase"/>
    <property type="match status" value="1"/>
</dbReference>
<evidence type="ECO:0000313" key="10">
    <source>
        <dbReference type="EMBL" id="KJF18837.1"/>
    </source>
</evidence>
<accession>A0A0D8HM64</accession>
<comment type="similarity">
    <text evidence="7">Belongs to the GlnD family.</text>
</comment>
<sequence>MRTPEARSILLENFLSERAKMRQADWSNPTAMAQLTGISDHFVAGLAEGFQGVAIIAIGGYGRSELAINSDLDILLLHKPRLSVDAMTEALWYTIWDSRVGLDYSVRTVAQALRVAESDPRALLGMLDARLIYGDEVLFRTLQRKIWERFTSRLDRYRVIMHQQGEARRVESGELAFLLEPDIKEAHGGLRDLVILRHFVAADPDRKVFVGRVDEIATLLLRVRNVLQARSDRGQNRLFLQDQDSVSAQLGFRDADELMWRISEAGRFVSRALEESYRVIDAKRVNYKNLGDAWGLIPKGVFSHGGEICIDPASLSDFDAQVIIRIGAASVSLGLGICVDALEICSERLGTIDKPWEPATLTALTTLLSYGEASIAVMERLDHYGLLDKVIPEWKRVRYLPQRNAYHTYTVDRHLIEAGVGAGRLRRNVKRPDLLIVAALLHDIGKGLDGDHSSQGASLAAEIAIRMGLSKKDCEIVVRLVEHHLLLADVATRRDIGDPKTILDVAEKVVDITTLELLRVLTEADSKATGPVAWSLWKEELINKLTEATRAYLDGGSIKVDSNQLGELELDLIAKFDGDLLIHSQGNQIWIAASDEVGLFAKVTGTMALLNLSILSADVFSEGVIALERLRVISPYGREPNWNKFENELRKCLVDPTYLEGRLNEKSKSAAKKRKVAESAKIPPRVTVHDDFSDRATVIEVCGPDGLGTLHRLTFEIASKGLDILHAKVITIGDDVVDTFYVVDSLGRPIDDARLVGEITKSLFDVVVAEGAS</sequence>
<protein>
    <recommendedName>
        <fullName evidence="7">Bifunctional uridylyltransferase/uridylyl-removing enzyme</fullName>
        <shortName evidence="7">UTase/UR</shortName>
    </recommendedName>
    <alternativeName>
        <fullName evidence="7">Bifunctional [protein-PII] modification enzyme</fullName>
    </alternativeName>
    <alternativeName>
        <fullName evidence="7">Bifunctional nitrogen sensor protein</fullName>
    </alternativeName>
    <domain>
        <recommendedName>
            <fullName evidence="7">[Protein-PII] uridylyltransferase</fullName>
            <shortName evidence="7">PII uridylyltransferase</shortName>
            <shortName evidence="7">UTase</shortName>
            <ecNumber evidence="7">2.7.7.59</ecNumber>
        </recommendedName>
    </domain>
    <domain>
        <recommendedName>
            <fullName evidence="7">[Protein-PII]-UMP uridylyl-removing enzyme</fullName>
            <shortName evidence="7">UR</shortName>
            <ecNumber evidence="7">3.1.4.-</ecNumber>
        </recommendedName>
    </domain>
</protein>
<keyword evidence="6 7" id="KW-0511">Multifunctional enzyme</keyword>
<evidence type="ECO:0000256" key="5">
    <source>
        <dbReference type="ARBA" id="ARBA00022842"/>
    </source>
</evidence>
<proteinExistence type="inferred from homology"/>
<dbReference type="PROSITE" id="PS51831">
    <property type="entry name" value="HD"/>
    <property type="match status" value="1"/>
</dbReference>
<dbReference type="SUPFAM" id="SSF109604">
    <property type="entry name" value="HD-domain/PDEase-like"/>
    <property type="match status" value="1"/>
</dbReference>
<evidence type="ECO:0000256" key="4">
    <source>
        <dbReference type="ARBA" id="ARBA00022801"/>
    </source>
</evidence>
<dbReference type="GO" id="GO:0006808">
    <property type="term" value="P:regulation of nitrogen utilization"/>
    <property type="evidence" value="ECO:0007669"/>
    <property type="project" value="UniProtKB-UniRule"/>
</dbReference>
<dbReference type="InterPro" id="IPR006674">
    <property type="entry name" value="HD_domain"/>
</dbReference>
<comment type="cofactor">
    <cofactor evidence="7">
        <name>Mg(2+)</name>
        <dbReference type="ChEBI" id="CHEBI:18420"/>
    </cofactor>
</comment>
<keyword evidence="2 7" id="KW-0548">Nucleotidyltransferase</keyword>
<dbReference type="PANTHER" id="PTHR47320:SF1">
    <property type="entry name" value="BIFUNCTIONAL URIDYLYLTRANSFERASE_URIDYLYL-REMOVING ENZYME"/>
    <property type="match status" value="1"/>
</dbReference>
<dbReference type="InterPro" id="IPR002912">
    <property type="entry name" value="ACT_dom"/>
</dbReference>
<evidence type="ECO:0000256" key="1">
    <source>
        <dbReference type="ARBA" id="ARBA00022679"/>
    </source>
</evidence>
<dbReference type="AlphaFoldDB" id="A0A0D8HM64"/>
<dbReference type="CDD" id="cd05401">
    <property type="entry name" value="NT_GlnE_GlnD_like"/>
    <property type="match status" value="1"/>
</dbReference>
<dbReference type="EMBL" id="JXYS01000004">
    <property type="protein sequence ID" value="KJF18837.1"/>
    <property type="molecule type" value="Genomic_DNA"/>
</dbReference>
<dbReference type="InterPro" id="IPR003607">
    <property type="entry name" value="HD/PDEase_dom"/>
</dbReference>
<dbReference type="SUPFAM" id="SSF55021">
    <property type="entry name" value="ACT-like"/>
    <property type="match status" value="1"/>
</dbReference>
<evidence type="ECO:0000313" key="11">
    <source>
        <dbReference type="Proteomes" id="UP000032360"/>
    </source>
</evidence>
<keyword evidence="1 7" id="KW-0808">Transferase</keyword>
<feature type="domain" description="ACT" evidence="8">
    <location>
        <begin position="698"/>
        <end position="773"/>
    </location>
</feature>
<reference evidence="10 11" key="1">
    <citation type="submission" date="2015-01" db="EMBL/GenBank/DDBJ databases">
        <title>Draft genome of the acidophilic iron oxidizer Acidithrix ferrooxidans strain Py-F3.</title>
        <authorList>
            <person name="Poehlein A."/>
            <person name="Eisen S."/>
            <person name="Schloemann M."/>
            <person name="Johnson B.D."/>
            <person name="Daniel R."/>
            <person name="Muehling M."/>
        </authorList>
    </citation>
    <scope>NUCLEOTIDE SEQUENCE [LARGE SCALE GENOMIC DNA]</scope>
    <source>
        <strain evidence="10 11">Py-F3</strain>
    </source>
</reference>
<feature type="domain" description="ACT" evidence="8">
    <location>
        <begin position="588"/>
        <end position="664"/>
    </location>
</feature>
<evidence type="ECO:0000256" key="3">
    <source>
        <dbReference type="ARBA" id="ARBA00022737"/>
    </source>
</evidence>
<dbReference type="SMART" id="SM00471">
    <property type="entry name" value="HDc"/>
    <property type="match status" value="1"/>
</dbReference>
<comment type="caution">
    <text evidence="10">The sequence shown here is derived from an EMBL/GenBank/DDBJ whole genome shotgun (WGS) entry which is preliminary data.</text>
</comment>
<dbReference type="InterPro" id="IPR010043">
    <property type="entry name" value="UTase/UR"/>
</dbReference>
<dbReference type="EC" id="2.7.7.59" evidence="7"/>
<dbReference type="GO" id="GO:0008081">
    <property type="term" value="F:phosphoric diester hydrolase activity"/>
    <property type="evidence" value="ECO:0007669"/>
    <property type="project" value="UniProtKB-UniRule"/>
</dbReference>
<dbReference type="PANTHER" id="PTHR47320">
    <property type="entry name" value="BIFUNCTIONAL URIDYLYLTRANSFERASE/URIDYLYL-REMOVING ENZYME"/>
    <property type="match status" value="1"/>
</dbReference>
<dbReference type="OrthoDB" id="9758038at2"/>
<dbReference type="InterPro" id="IPR043519">
    <property type="entry name" value="NT_sf"/>
</dbReference>
<comment type="function">
    <text evidence="7">Modifies, by uridylylation and deuridylylation, the PII regulatory proteins (GlnB and homologs), in response to the nitrogen status of the cell that GlnD senses through the glutamine level. Under low glutamine levels, catalyzes the conversion of the PII proteins and UTP to PII-UMP and PPi, while under higher glutamine levels, GlnD hydrolyzes PII-UMP to PII and UMP (deuridylylation). Thus, controls uridylylation state and activity of the PII proteins, and plays an important role in the regulation of nitrogen metabolism.</text>
</comment>
<dbReference type="InterPro" id="IPR045865">
    <property type="entry name" value="ACT-like_dom_sf"/>
</dbReference>
<keyword evidence="3" id="KW-0677">Repeat</keyword>
<organism evidence="10 11">
    <name type="scientific">Acidithrix ferrooxidans</name>
    <dbReference type="NCBI Taxonomy" id="1280514"/>
    <lineage>
        <taxon>Bacteria</taxon>
        <taxon>Bacillati</taxon>
        <taxon>Actinomycetota</taxon>
        <taxon>Acidimicrobiia</taxon>
        <taxon>Acidimicrobiales</taxon>
        <taxon>Acidimicrobiaceae</taxon>
        <taxon>Acidithrix</taxon>
    </lineage>
</organism>
<dbReference type="Proteomes" id="UP000032360">
    <property type="component" value="Unassembled WGS sequence"/>
</dbReference>
<dbReference type="CDD" id="cd00077">
    <property type="entry name" value="HDc"/>
    <property type="match status" value="1"/>
</dbReference>
<dbReference type="PIRSF" id="PIRSF006288">
    <property type="entry name" value="PII_uridyltransf"/>
    <property type="match status" value="1"/>
</dbReference>
<keyword evidence="5 7" id="KW-0460">Magnesium</keyword>
<dbReference type="Pfam" id="PF01966">
    <property type="entry name" value="HD"/>
    <property type="match status" value="1"/>
</dbReference>
<feature type="region of interest" description="Uridylyltransferase" evidence="7">
    <location>
        <begin position="1"/>
        <end position="299"/>
    </location>
</feature>
<comment type="activity regulation">
    <text evidence="7">Uridylyltransferase (UTase) activity is inhibited by glutamine, while glutamine activates uridylyl-removing (UR) activity.</text>
</comment>
<name>A0A0D8HM64_9ACTN</name>
<dbReference type="Gene3D" id="1.10.3090.10">
    <property type="entry name" value="cca-adding enzyme, domain 2"/>
    <property type="match status" value="1"/>
</dbReference>
<evidence type="ECO:0000256" key="7">
    <source>
        <dbReference type="HAMAP-Rule" id="MF_00277"/>
    </source>
</evidence>
<dbReference type="CDD" id="cd04873">
    <property type="entry name" value="ACT_UUR-ACR-like"/>
    <property type="match status" value="1"/>
</dbReference>
<comment type="catalytic activity">
    <reaction evidence="7">
        <text>[protein-PII]-uridylyl-L-tyrosine + H2O = [protein-PII]-L-tyrosine + UMP + H(+)</text>
        <dbReference type="Rhea" id="RHEA:48600"/>
        <dbReference type="Rhea" id="RHEA-COMP:12147"/>
        <dbReference type="Rhea" id="RHEA-COMP:12148"/>
        <dbReference type="ChEBI" id="CHEBI:15377"/>
        <dbReference type="ChEBI" id="CHEBI:15378"/>
        <dbReference type="ChEBI" id="CHEBI:46858"/>
        <dbReference type="ChEBI" id="CHEBI:57865"/>
        <dbReference type="ChEBI" id="CHEBI:90602"/>
    </reaction>
</comment>
<dbReference type="STRING" id="1280514.AXFE_02420"/>
<dbReference type="NCBIfam" id="NF002895">
    <property type="entry name" value="PRK03381.1"/>
    <property type="match status" value="1"/>
</dbReference>
<dbReference type="GO" id="GO:0008773">
    <property type="term" value="F:[protein-PII] uridylyltransferase activity"/>
    <property type="evidence" value="ECO:0007669"/>
    <property type="project" value="UniProtKB-UniRule"/>
</dbReference>
<comment type="catalytic activity">
    <reaction evidence="7">
        <text>[protein-PII]-L-tyrosine + UTP = [protein-PII]-uridylyl-L-tyrosine + diphosphate</text>
        <dbReference type="Rhea" id="RHEA:13673"/>
        <dbReference type="Rhea" id="RHEA-COMP:12147"/>
        <dbReference type="Rhea" id="RHEA-COMP:12148"/>
        <dbReference type="ChEBI" id="CHEBI:33019"/>
        <dbReference type="ChEBI" id="CHEBI:46398"/>
        <dbReference type="ChEBI" id="CHEBI:46858"/>
        <dbReference type="ChEBI" id="CHEBI:90602"/>
        <dbReference type="EC" id="2.7.7.59"/>
    </reaction>
</comment>
<evidence type="ECO:0000259" key="9">
    <source>
        <dbReference type="PROSITE" id="PS51831"/>
    </source>
</evidence>